<proteinExistence type="inferred from homology"/>
<dbReference type="PANTHER" id="PTHR48043">
    <property type="entry name" value="EG:EG0003.4 PROTEIN-RELATED"/>
    <property type="match status" value="1"/>
</dbReference>
<evidence type="ECO:0000313" key="4">
    <source>
        <dbReference type="EMBL" id="CAD7230650.1"/>
    </source>
</evidence>
<dbReference type="InterPro" id="IPR050271">
    <property type="entry name" value="UDP-glycosyltransferase"/>
</dbReference>
<accession>A0A7R8WHN2</accession>
<evidence type="ECO:0000256" key="1">
    <source>
        <dbReference type="ARBA" id="ARBA00009995"/>
    </source>
</evidence>
<keyword evidence="2" id="KW-0328">Glycosyltransferase</keyword>
<dbReference type="InterPro" id="IPR002213">
    <property type="entry name" value="UDP_glucos_trans"/>
</dbReference>
<gene>
    <name evidence="4" type="ORF">CTOB1V02_LOCUS8508</name>
</gene>
<protein>
    <submittedName>
        <fullName evidence="4">Uncharacterized protein</fullName>
    </submittedName>
</protein>
<dbReference type="SUPFAM" id="SSF53756">
    <property type="entry name" value="UDP-Glycosyltransferase/glycogen phosphorylase"/>
    <property type="match status" value="1"/>
</dbReference>
<dbReference type="CDD" id="cd03784">
    <property type="entry name" value="GT1_Gtf-like"/>
    <property type="match status" value="1"/>
</dbReference>
<comment type="similarity">
    <text evidence="1">Belongs to the UDP-glycosyltransferase family.</text>
</comment>
<dbReference type="AlphaFoldDB" id="A0A7R8WHN2"/>
<evidence type="ECO:0000256" key="2">
    <source>
        <dbReference type="ARBA" id="ARBA00022676"/>
    </source>
</evidence>
<dbReference type="EMBL" id="OB662853">
    <property type="protein sequence ID" value="CAD7230650.1"/>
    <property type="molecule type" value="Genomic_DNA"/>
</dbReference>
<name>A0A7R8WHN2_9CRUS</name>
<keyword evidence="3" id="KW-0808">Transferase</keyword>
<dbReference type="GO" id="GO:0008194">
    <property type="term" value="F:UDP-glycosyltransferase activity"/>
    <property type="evidence" value="ECO:0007669"/>
    <property type="project" value="InterPro"/>
</dbReference>
<dbReference type="FunFam" id="3.40.50.2000:FF:000021">
    <property type="entry name" value="UDP-glucuronosyltransferase"/>
    <property type="match status" value="1"/>
</dbReference>
<dbReference type="PANTHER" id="PTHR48043:SF159">
    <property type="entry name" value="EG:EG0003.4 PROTEIN-RELATED"/>
    <property type="match status" value="1"/>
</dbReference>
<sequence>MVAAGPLPLPLLVTVFALFQTVTSEQHHGGADIWVFMTIGYSSHNNFFRPLVLELAERGHRVTFFTTVRSNKHGAGNRTSTPMGGYVQEIVFEEGAKLTAIMGKDQWSWKGNILRRDQTSAKERFVNVTRDACESLFQWEEFLPYFQGHKGRPDLVINTMFFQECVLIVPHKFQVPFIMISPHGLFVGPYSDAIGLRPFYSTVQHPILSFPSNMTFLQRVGNLLALLSLESFSRSLMSDFVDGFLTQHNQGESLTLIEILRECSLYILNWDIATEPPIASIAPVIHAGGLHCRPAKPIPKNLQDWIEKGQKGFIYFSLGSAAKGIFMGEEERRMFVEAFKQFPDYRIFWKWETEKMEDLPPHVFLSKWFPQQDLLGHDDIRLFITHGGLLSTQEATYHGVPVVGIGIGVDQMANMQNTERKGAGIALEWASLSTEGIVEAMNRILRDPSFRENVARRSVLMKDQPEGPLEKAAFWVEFVIRHGGAKHLRSAARDLNWWQYHSFDVWGFLITCFCTVALLNFWFFRWCLRSLLSRRWKGNSRLARQKLKKT</sequence>
<dbReference type="OrthoDB" id="6345490at2759"/>
<reference evidence="4" key="1">
    <citation type="submission" date="2020-11" db="EMBL/GenBank/DDBJ databases">
        <authorList>
            <person name="Tran Van P."/>
        </authorList>
    </citation>
    <scope>NUCLEOTIDE SEQUENCE</scope>
</reference>
<organism evidence="4">
    <name type="scientific">Cyprideis torosa</name>
    <dbReference type="NCBI Taxonomy" id="163714"/>
    <lineage>
        <taxon>Eukaryota</taxon>
        <taxon>Metazoa</taxon>
        <taxon>Ecdysozoa</taxon>
        <taxon>Arthropoda</taxon>
        <taxon>Crustacea</taxon>
        <taxon>Oligostraca</taxon>
        <taxon>Ostracoda</taxon>
        <taxon>Podocopa</taxon>
        <taxon>Podocopida</taxon>
        <taxon>Cytherocopina</taxon>
        <taxon>Cytheroidea</taxon>
        <taxon>Cytherideidae</taxon>
        <taxon>Cyprideis</taxon>
    </lineage>
</organism>
<dbReference type="Gene3D" id="3.40.50.2000">
    <property type="entry name" value="Glycogen Phosphorylase B"/>
    <property type="match status" value="2"/>
</dbReference>
<evidence type="ECO:0000256" key="3">
    <source>
        <dbReference type="ARBA" id="ARBA00022679"/>
    </source>
</evidence>
<dbReference type="Pfam" id="PF00201">
    <property type="entry name" value="UDPGT"/>
    <property type="match status" value="1"/>
</dbReference>